<reference evidence="3 4" key="1">
    <citation type="journal article" date="2008" name="Nature">
        <title>The genome of Laccaria bicolor provides insights into mycorrhizal symbiosis.</title>
        <authorList>
            <person name="Martin F."/>
            <person name="Aerts A."/>
            <person name="Ahren D."/>
            <person name="Brun A."/>
            <person name="Danchin E.G.J."/>
            <person name="Duchaussoy F."/>
            <person name="Gibon J."/>
            <person name="Kohler A."/>
            <person name="Lindquist E."/>
            <person name="Pereda V."/>
            <person name="Salamov A."/>
            <person name="Shapiro H.J."/>
            <person name="Wuyts J."/>
            <person name="Blaudez D."/>
            <person name="Buee M."/>
            <person name="Brokstein P."/>
            <person name="Canbaeck B."/>
            <person name="Cohen D."/>
            <person name="Courty P.E."/>
            <person name="Coutinho P.M."/>
            <person name="Delaruelle C."/>
            <person name="Detter J.C."/>
            <person name="Deveau A."/>
            <person name="DiFazio S."/>
            <person name="Duplessis S."/>
            <person name="Fraissinet-Tachet L."/>
            <person name="Lucic E."/>
            <person name="Frey-Klett P."/>
            <person name="Fourrey C."/>
            <person name="Feussner I."/>
            <person name="Gay G."/>
            <person name="Grimwood J."/>
            <person name="Hoegger P.J."/>
            <person name="Jain P."/>
            <person name="Kilaru S."/>
            <person name="Labbe J."/>
            <person name="Lin Y.C."/>
            <person name="Legue V."/>
            <person name="Le Tacon F."/>
            <person name="Marmeisse R."/>
            <person name="Melayah D."/>
            <person name="Montanini B."/>
            <person name="Muratet M."/>
            <person name="Nehls U."/>
            <person name="Niculita-Hirzel H."/>
            <person name="Oudot-Le Secq M.P."/>
            <person name="Peter M."/>
            <person name="Quesneville H."/>
            <person name="Rajashekar B."/>
            <person name="Reich M."/>
            <person name="Rouhier N."/>
            <person name="Schmutz J."/>
            <person name="Yin T."/>
            <person name="Chalot M."/>
            <person name="Henrissat B."/>
            <person name="Kuees U."/>
            <person name="Lucas S."/>
            <person name="Van de Peer Y."/>
            <person name="Podila G.K."/>
            <person name="Polle A."/>
            <person name="Pukkila P.J."/>
            <person name="Richardson P.M."/>
            <person name="Rouze P."/>
            <person name="Sanders I.R."/>
            <person name="Stajich J.E."/>
            <person name="Tunlid A."/>
            <person name="Tuskan G."/>
            <person name="Grigoriev I.V."/>
        </authorList>
    </citation>
    <scope>NUCLEOTIDE SEQUENCE [LARGE SCALE GENOMIC DNA]</scope>
    <source>
        <strain evidence="4">S238N-H82 / ATCC MYA-4686</strain>
    </source>
</reference>
<sequence>MTSTGGCLQMTEADGMEGESDAMAEWSKQEFAIITDNVMGDYVMNNKNGVRTHTSASTQPPSSHRFSTTAKTKRDGTQDNVLFLHLFLKFPAYTPATHCLSWCATRTATAVPTSACCRRPLLVGDLASTLRLECFSNQFPYSNFF</sequence>
<dbReference type="GO" id="GO:0008270">
    <property type="term" value="F:zinc ion binding"/>
    <property type="evidence" value="ECO:0007669"/>
    <property type="project" value="InterPro"/>
</dbReference>
<dbReference type="Gene3D" id="1.10.390.10">
    <property type="entry name" value="Neutral Protease Domain 2"/>
    <property type="match status" value="1"/>
</dbReference>
<keyword evidence="1" id="KW-0482">Metalloprotease</keyword>
<comment type="similarity">
    <text evidence="1">Belongs to the peptidase M36 family.</text>
</comment>
<name>B0DHI0_LACBS</name>
<dbReference type="HOGENOM" id="CLU_1787167_0_0_1"/>
<comment type="cofactor">
    <cofactor evidence="1">
        <name>Zn(2+)</name>
        <dbReference type="ChEBI" id="CHEBI:29105"/>
    </cofactor>
</comment>
<keyword evidence="1" id="KW-0645">Protease</keyword>
<accession>B0DHI0</accession>
<dbReference type="RefSeq" id="XP_001883395.1">
    <property type="nucleotide sequence ID" value="XM_001883360.1"/>
</dbReference>
<dbReference type="InParanoid" id="B0DHI0"/>
<evidence type="ECO:0000256" key="2">
    <source>
        <dbReference type="SAM" id="MobiDB-lite"/>
    </source>
</evidence>
<dbReference type="EC" id="3.4.24.-" evidence="1"/>
<dbReference type="GO" id="GO:0005615">
    <property type="term" value="C:extracellular space"/>
    <property type="evidence" value="ECO:0007669"/>
    <property type="project" value="InterPro"/>
</dbReference>
<keyword evidence="1" id="KW-0865">Zymogen</keyword>
<gene>
    <name evidence="3" type="ORF">LACBIDRAFT_302304</name>
</gene>
<dbReference type="OrthoDB" id="10537616at2759"/>
<keyword evidence="4" id="KW-1185">Reference proteome</keyword>
<keyword evidence="1" id="KW-0378">Hydrolase</keyword>
<organism evidence="4">
    <name type="scientific">Laccaria bicolor (strain S238N-H82 / ATCC MYA-4686)</name>
    <name type="common">Bicoloured deceiver</name>
    <name type="synonym">Laccaria laccata var. bicolor</name>
    <dbReference type="NCBI Taxonomy" id="486041"/>
    <lineage>
        <taxon>Eukaryota</taxon>
        <taxon>Fungi</taxon>
        <taxon>Dikarya</taxon>
        <taxon>Basidiomycota</taxon>
        <taxon>Agaricomycotina</taxon>
        <taxon>Agaricomycetes</taxon>
        <taxon>Agaricomycetidae</taxon>
        <taxon>Agaricales</taxon>
        <taxon>Agaricineae</taxon>
        <taxon>Hydnangiaceae</taxon>
        <taxon>Laccaria</taxon>
    </lineage>
</organism>
<feature type="region of interest" description="Disordered" evidence="2">
    <location>
        <begin position="51"/>
        <end position="73"/>
    </location>
</feature>
<dbReference type="GeneID" id="6078975"/>
<protein>
    <recommendedName>
        <fullName evidence="1">Extracellular metalloproteinase</fullName>
        <ecNumber evidence="1">3.4.24.-</ecNumber>
    </recommendedName>
    <alternativeName>
        <fullName evidence="1">Fungalysin</fullName>
    </alternativeName>
</protein>
<evidence type="ECO:0000256" key="1">
    <source>
        <dbReference type="RuleBase" id="RU364017"/>
    </source>
</evidence>
<dbReference type="GO" id="GO:0006508">
    <property type="term" value="P:proteolysis"/>
    <property type="evidence" value="ECO:0007669"/>
    <property type="project" value="UniProtKB-KW"/>
</dbReference>
<dbReference type="InterPro" id="IPR027268">
    <property type="entry name" value="Peptidase_M4/M1_CTD_sf"/>
</dbReference>
<dbReference type="AlphaFoldDB" id="B0DHI0"/>
<dbReference type="Proteomes" id="UP000001194">
    <property type="component" value="Unassembled WGS sequence"/>
</dbReference>
<evidence type="ECO:0000313" key="4">
    <source>
        <dbReference type="Proteomes" id="UP000001194"/>
    </source>
</evidence>
<comment type="subcellular location">
    <subcellularLocation>
        <location evidence="1">Secreted</location>
    </subcellularLocation>
</comment>
<dbReference type="KEGG" id="lbc:LACBIDRAFT_302304"/>
<proteinExistence type="inferred from homology"/>
<dbReference type="EMBL" id="DS547110">
    <property type="protein sequence ID" value="EDR06107.1"/>
    <property type="molecule type" value="Genomic_DNA"/>
</dbReference>
<dbReference type="Pfam" id="PF02128">
    <property type="entry name" value="Peptidase_M36"/>
    <property type="match status" value="1"/>
</dbReference>
<dbReference type="InterPro" id="IPR001842">
    <property type="entry name" value="Peptidase_M36"/>
</dbReference>
<keyword evidence="1" id="KW-0862">Zinc</keyword>
<keyword evidence="1" id="KW-0964">Secreted</keyword>
<evidence type="ECO:0000313" key="3">
    <source>
        <dbReference type="EMBL" id="EDR06107.1"/>
    </source>
</evidence>
<feature type="compositionally biased region" description="Polar residues" evidence="2">
    <location>
        <begin position="51"/>
        <end position="70"/>
    </location>
</feature>
<keyword evidence="1" id="KW-0479">Metal-binding</keyword>
<dbReference type="GO" id="GO:0004222">
    <property type="term" value="F:metalloendopeptidase activity"/>
    <property type="evidence" value="ECO:0007669"/>
    <property type="project" value="InterPro"/>
</dbReference>